<feature type="domain" description="Signal transduction histidine kinase internal region" evidence="2">
    <location>
        <begin position="170"/>
        <end position="249"/>
    </location>
</feature>
<comment type="caution">
    <text evidence="3">The sequence shown here is derived from an EMBL/GenBank/DDBJ whole genome shotgun (WGS) entry which is preliminary data.</text>
</comment>
<accession>A0A923HFT2</accession>
<keyword evidence="3" id="KW-0808">Transferase</keyword>
<evidence type="ECO:0000313" key="4">
    <source>
        <dbReference type="Proteomes" id="UP000634011"/>
    </source>
</evidence>
<organism evidence="3 4">
    <name type="scientific">Undibacterium jejuense</name>
    <dbReference type="NCBI Taxonomy" id="1344949"/>
    <lineage>
        <taxon>Bacteria</taxon>
        <taxon>Pseudomonadati</taxon>
        <taxon>Pseudomonadota</taxon>
        <taxon>Betaproteobacteria</taxon>
        <taxon>Burkholderiales</taxon>
        <taxon>Oxalobacteraceae</taxon>
        <taxon>Undibacterium</taxon>
    </lineage>
</organism>
<keyword evidence="1" id="KW-0472">Membrane</keyword>
<gene>
    <name evidence="3" type="ORF">H8K32_01820</name>
</gene>
<reference evidence="3" key="1">
    <citation type="submission" date="2020-08" db="EMBL/GenBank/DDBJ databases">
        <title>Novel species isolated from subtropical streams in China.</title>
        <authorList>
            <person name="Lu H."/>
        </authorList>
    </citation>
    <scope>NUCLEOTIDE SEQUENCE</scope>
    <source>
        <strain evidence="3">KACC 12607</strain>
    </source>
</reference>
<dbReference type="Pfam" id="PF06580">
    <property type="entry name" value="His_kinase"/>
    <property type="match status" value="1"/>
</dbReference>
<evidence type="ECO:0000259" key="2">
    <source>
        <dbReference type="Pfam" id="PF06580"/>
    </source>
</evidence>
<dbReference type="PANTHER" id="PTHR34220">
    <property type="entry name" value="SENSOR HISTIDINE KINASE YPDA"/>
    <property type="match status" value="1"/>
</dbReference>
<keyword evidence="1" id="KW-0812">Transmembrane</keyword>
<keyword evidence="1" id="KW-1133">Transmembrane helix</keyword>
<dbReference type="Gene3D" id="3.30.565.10">
    <property type="entry name" value="Histidine kinase-like ATPase, C-terminal domain"/>
    <property type="match status" value="1"/>
</dbReference>
<keyword evidence="3" id="KW-0418">Kinase</keyword>
<proteinExistence type="predicted"/>
<keyword evidence="4" id="KW-1185">Reference proteome</keyword>
<dbReference type="EMBL" id="JACOFV010000001">
    <property type="protein sequence ID" value="MBC3860822.1"/>
    <property type="molecule type" value="Genomic_DNA"/>
</dbReference>
<feature type="transmembrane region" description="Helical" evidence="1">
    <location>
        <begin position="47"/>
        <end position="65"/>
    </location>
</feature>
<evidence type="ECO:0000256" key="1">
    <source>
        <dbReference type="SAM" id="Phobius"/>
    </source>
</evidence>
<dbReference type="AlphaFoldDB" id="A0A923HFT2"/>
<dbReference type="InterPro" id="IPR036890">
    <property type="entry name" value="HATPase_C_sf"/>
</dbReference>
<dbReference type="PANTHER" id="PTHR34220:SF7">
    <property type="entry name" value="SENSOR HISTIDINE KINASE YPDA"/>
    <property type="match status" value="1"/>
</dbReference>
<dbReference type="InterPro" id="IPR050640">
    <property type="entry name" value="Bact_2-comp_sensor_kinase"/>
</dbReference>
<feature type="transmembrane region" description="Helical" evidence="1">
    <location>
        <begin position="120"/>
        <end position="142"/>
    </location>
</feature>
<dbReference type="InterPro" id="IPR010559">
    <property type="entry name" value="Sig_transdc_His_kin_internal"/>
</dbReference>
<name>A0A923HFT2_9BURK</name>
<dbReference type="SUPFAM" id="SSF55874">
    <property type="entry name" value="ATPase domain of HSP90 chaperone/DNA topoisomerase II/histidine kinase"/>
    <property type="match status" value="1"/>
</dbReference>
<evidence type="ECO:0000313" key="3">
    <source>
        <dbReference type="EMBL" id="MBC3860822.1"/>
    </source>
</evidence>
<dbReference type="GO" id="GO:0000155">
    <property type="term" value="F:phosphorelay sensor kinase activity"/>
    <property type="evidence" value="ECO:0007669"/>
    <property type="project" value="InterPro"/>
</dbReference>
<dbReference type="Proteomes" id="UP000634011">
    <property type="component" value="Unassembled WGS sequence"/>
</dbReference>
<feature type="transmembrane region" description="Helical" evidence="1">
    <location>
        <begin position="77"/>
        <end position="95"/>
    </location>
</feature>
<dbReference type="GO" id="GO:0016020">
    <property type="term" value="C:membrane"/>
    <property type="evidence" value="ECO:0007669"/>
    <property type="project" value="InterPro"/>
</dbReference>
<sequence>MFSALLINLTIWFGICTVGAAGNFQDLLKEGRNLDFYRLWLSWVDNHVPLILMSSVLFITLRNCLSIINSAQKIARLYVGLALCFYPLHMFYNAASRTLRQSEELNWYNWMLSLATYDHFTWFLEFAWFTGTFAVVTAICIWHQGQERAAILQKAETANLNLHLALEQQRLRSIRQQLEPHFIFNALNAISALVRSNEKPIALSGIRQLSDLLRYALNASSKDWVRFSDELQFVRDYLALQNLRYGERLQVHIQGDSDTIMHGDCPPLLLQPLIENALRHDLDCHEQQCSIFLHFSLHGEQLRIHLKNSLGQQSTPNPGLGMGLGQTKTRLDLLYEGQAILHTKKTQEYFELTIHIPLQKPERIL</sequence>
<protein>
    <submittedName>
        <fullName evidence="3">Histidine kinase</fullName>
    </submittedName>
</protein>